<dbReference type="PROSITE" id="PS51447">
    <property type="entry name" value="FDX_ACB"/>
    <property type="match status" value="1"/>
</dbReference>
<feature type="domain" description="TRNA-binding" evidence="17">
    <location>
        <begin position="42"/>
        <end position="155"/>
    </location>
</feature>
<keyword evidence="11 16" id="KW-0694">RNA-binding</keyword>
<dbReference type="InterPro" id="IPR020825">
    <property type="entry name" value="Phe-tRNA_synthase-like_B3/B4"/>
</dbReference>
<dbReference type="InterPro" id="IPR005146">
    <property type="entry name" value="B3/B4_tRNA-bd"/>
</dbReference>
<protein>
    <recommendedName>
        <fullName evidence="15">Phenylalanine--tRNA ligase beta subunit</fullName>
        <ecNumber evidence="15">6.1.1.20</ecNumber>
    </recommendedName>
    <alternativeName>
        <fullName evidence="15">Phenylalanyl-tRNA synthetase beta subunit</fullName>
        <shortName evidence="15">PheRS</shortName>
    </alternativeName>
</protein>
<dbReference type="EMBL" id="CP044016">
    <property type="protein sequence ID" value="QES90366.1"/>
    <property type="molecule type" value="Genomic_DNA"/>
</dbReference>
<dbReference type="GO" id="GO:0009328">
    <property type="term" value="C:phenylalanine-tRNA ligase complex"/>
    <property type="evidence" value="ECO:0007669"/>
    <property type="project" value="TreeGrafter"/>
</dbReference>
<keyword evidence="8 15" id="KW-0547">Nucleotide-binding</keyword>
<feature type="binding site" evidence="15">
    <location>
        <position position="475"/>
    </location>
    <ligand>
        <name>Mg(2+)</name>
        <dbReference type="ChEBI" id="CHEBI:18420"/>
        <note>shared with alpha subunit</note>
    </ligand>
</feature>
<dbReference type="KEGG" id="arac:E0W69_017480"/>
<evidence type="ECO:0000256" key="8">
    <source>
        <dbReference type="ARBA" id="ARBA00022741"/>
    </source>
</evidence>
<dbReference type="Gene3D" id="3.30.56.10">
    <property type="match status" value="2"/>
</dbReference>
<dbReference type="InterPro" id="IPR036690">
    <property type="entry name" value="Fdx_antiC-bd_sf"/>
</dbReference>
<dbReference type="RefSeq" id="WP_131331348.1">
    <property type="nucleotide sequence ID" value="NZ_CP044016.1"/>
</dbReference>
<dbReference type="FunFam" id="3.30.70.380:FF:000001">
    <property type="entry name" value="Phenylalanine--tRNA ligase beta subunit"/>
    <property type="match status" value="1"/>
</dbReference>
<evidence type="ECO:0000256" key="7">
    <source>
        <dbReference type="ARBA" id="ARBA00022723"/>
    </source>
</evidence>
<dbReference type="InterPro" id="IPR002547">
    <property type="entry name" value="tRNA-bd_dom"/>
</dbReference>
<comment type="cofactor">
    <cofactor evidence="15">
        <name>Mg(2+)</name>
        <dbReference type="ChEBI" id="CHEBI:18420"/>
    </cofactor>
    <text evidence="15">Binds 2 magnesium ions per tetramer.</text>
</comment>
<dbReference type="PANTHER" id="PTHR10947:SF0">
    <property type="entry name" value="PHENYLALANINE--TRNA LIGASE BETA SUBUNIT"/>
    <property type="match status" value="1"/>
</dbReference>
<keyword evidence="13 15" id="KW-0030">Aminoacyl-tRNA synthetase</keyword>
<keyword evidence="6 15" id="KW-0436">Ligase</keyword>
<dbReference type="Gene3D" id="3.30.70.380">
    <property type="entry name" value="Ferrodoxin-fold anticodon-binding domain"/>
    <property type="match status" value="1"/>
</dbReference>
<dbReference type="Proteomes" id="UP000292424">
    <property type="component" value="Chromosome"/>
</dbReference>
<evidence type="ECO:0000256" key="14">
    <source>
        <dbReference type="ARBA" id="ARBA00049255"/>
    </source>
</evidence>
<dbReference type="Pfam" id="PF17759">
    <property type="entry name" value="tRNA_synthFbeta"/>
    <property type="match status" value="1"/>
</dbReference>
<evidence type="ECO:0000259" key="19">
    <source>
        <dbReference type="PROSITE" id="PS51483"/>
    </source>
</evidence>
<evidence type="ECO:0000256" key="5">
    <source>
        <dbReference type="ARBA" id="ARBA00022555"/>
    </source>
</evidence>
<dbReference type="CDD" id="cd02796">
    <property type="entry name" value="tRNA_bind_bactPheRS"/>
    <property type="match status" value="1"/>
</dbReference>
<feature type="binding site" evidence="15">
    <location>
        <position position="478"/>
    </location>
    <ligand>
        <name>Mg(2+)</name>
        <dbReference type="ChEBI" id="CHEBI:18420"/>
        <note>shared with alpha subunit</note>
    </ligand>
</feature>
<sequence>MTISYSWLNDYLPEKIEEEQLSKILTSIGLEVEAMESFESLKGGLEGLVVGEVLTCVDHENSDHLHVTTVNIGKEEPVQVVCGATNVAAGQKIILATVGATIYPLEGDPLTMKKAKIRGVESFGMICAQDEIGLGNNHDGIMVLPNDVKPGTPASEYFNIFTDTIYEIGLTANRMDAMSHIGVARDVCAYLSHHQGKEIHCITPSIADFKTGENTLPVKVTIENTEDCQRYAGISLSNITVKESPEWLQNRLKAVGIRPINNVVDITNFILEEYGQPLHSFDLDKIEGHEIIVKNLPEGTKFITLDEKERTLKAHDLMICDQKGGLCIAGVFGGLHSGITDGTKNVFLESAFFKPTTIRKTSVEHNLRTAAATHFEKGVDISNTVNVLKRAVLLLQELAGAVVSSDIVDIYPNPKEKQQVTLEYNYLKVLSGKYYAPQMVTRILNVLGFDILSETEEAVTMTVPFNKPDISLPADIVEEIIRIDGLDNIGIPASIHITPSVDLLVGKLDIQEKVANYLSGEGFNEILTNSITNSQYYNDETLEHSVKMLNSLSADLDVMRPSMLETGLEVIAYNSKRKMSNLRLFELGKSYYKKEVGNYIETEHIAIYISGKTQEDDWISKGQAMDFFYAKGIVNAIATLNGIQKISYKRLENDYGLSFEMNKKKVGTITRVSSKKLKDFDIKAPVYFIDILLEPLVQIVESQKITYTEIPKFPSVSRDLAMVLDSSVSFDAIESVIKKSNLNKLENIRLFDIFENEKIGKDKKSIAINFSFQDQEKTLTDAEIDKMIQHLIKGFEKELGAEIRK</sequence>
<dbReference type="PROSITE" id="PS50886">
    <property type="entry name" value="TRBD"/>
    <property type="match status" value="1"/>
</dbReference>
<dbReference type="GO" id="GO:0006432">
    <property type="term" value="P:phenylalanyl-tRNA aminoacylation"/>
    <property type="evidence" value="ECO:0007669"/>
    <property type="project" value="UniProtKB-UniRule"/>
</dbReference>
<dbReference type="SUPFAM" id="SSF50249">
    <property type="entry name" value="Nucleic acid-binding proteins"/>
    <property type="match status" value="1"/>
</dbReference>
<dbReference type="SMART" id="SM00873">
    <property type="entry name" value="B3_4"/>
    <property type="match status" value="1"/>
</dbReference>
<evidence type="ECO:0000313" key="20">
    <source>
        <dbReference type="EMBL" id="QES90366.1"/>
    </source>
</evidence>
<dbReference type="FunFam" id="2.40.50.140:FF:000045">
    <property type="entry name" value="Phenylalanine--tRNA ligase beta subunit"/>
    <property type="match status" value="1"/>
</dbReference>
<evidence type="ECO:0000256" key="1">
    <source>
        <dbReference type="ARBA" id="ARBA00004496"/>
    </source>
</evidence>
<keyword evidence="12 15" id="KW-0648">Protein biosynthesis</keyword>
<keyword evidence="7 15" id="KW-0479">Metal-binding</keyword>
<evidence type="ECO:0000256" key="9">
    <source>
        <dbReference type="ARBA" id="ARBA00022840"/>
    </source>
</evidence>
<comment type="subunit">
    <text evidence="3 15">Tetramer of two alpha and two beta subunits.</text>
</comment>
<dbReference type="PANTHER" id="PTHR10947">
    <property type="entry name" value="PHENYLALANYL-TRNA SYNTHETASE BETA CHAIN AND LEUCINE-RICH REPEAT-CONTAINING PROTEIN 47"/>
    <property type="match status" value="1"/>
</dbReference>
<dbReference type="Gene3D" id="3.50.40.10">
    <property type="entry name" value="Phenylalanyl-trna Synthetase, Chain B, domain 3"/>
    <property type="match status" value="1"/>
</dbReference>
<dbReference type="NCBIfam" id="NF045760">
    <property type="entry name" value="YtpR"/>
    <property type="match status" value="1"/>
</dbReference>
<dbReference type="InterPro" id="IPR045864">
    <property type="entry name" value="aa-tRNA-synth_II/BPL/LPL"/>
</dbReference>
<dbReference type="Gene3D" id="3.30.930.10">
    <property type="entry name" value="Bira Bifunctional Protein, Domain 2"/>
    <property type="match status" value="1"/>
</dbReference>
<dbReference type="InterPro" id="IPR012340">
    <property type="entry name" value="NA-bd_OB-fold"/>
</dbReference>
<dbReference type="Pfam" id="PF01588">
    <property type="entry name" value="tRNA_bind"/>
    <property type="match status" value="1"/>
</dbReference>
<evidence type="ECO:0000256" key="2">
    <source>
        <dbReference type="ARBA" id="ARBA00008653"/>
    </source>
</evidence>
<accession>A0A5P2G3H1</accession>
<evidence type="ECO:0000313" key="21">
    <source>
        <dbReference type="Proteomes" id="UP000292424"/>
    </source>
</evidence>
<name>A0A5P2G3H1_9BACT</name>
<feature type="binding site" evidence="15">
    <location>
        <position position="469"/>
    </location>
    <ligand>
        <name>Mg(2+)</name>
        <dbReference type="ChEBI" id="CHEBI:18420"/>
        <note>shared with alpha subunit</note>
    </ligand>
</feature>
<keyword evidence="4 15" id="KW-0963">Cytoplasm</keyword>
<evidence type="ECO:0000256" key="10">
    <source>
        <dbReference type="ARBA" id="ARBA00022842"/>
    </source>
</evidence>
<evidence type="ECO:0000256" key="4">
    <source>
        <dbReference type="ARBA" id="ARBA00022490"/>
    </source>
</evidence>
<evidence type="ECO:0000256" key="6">
    <source>
        <dbReference type="ARBA" id="ARBA00022598"/>
    </source>
</evidence>
<dbReference type="SMART" id="SM00896">
    <property type="entry name" value="FDX-ACB"/>
    <property type="match status" value="1"/>
</dbReference>
<proteinExistence type="inferred from homology"/>
<evidence type="ECO:0000256" key="11">
    <source>
        <dbReference type="ARBA" id="ARBA00022884"/>
    </source>
</evidence>
<dbReference type="SUPFAM" id="SSF46955">
    <property type="entry name" value="Putative DNA-binding domain"/>
    <property type="match status" value="1"/>
</dbReference>
<dbReference type="Pfam" id="PF03484">
    <property type="entry name" value="B5"/>
    <property type="match status" value="1"/>
</dbReference>
<dbReference type="EC" id="6.1.1.20" evidence="15"/>
<dbReference type="GO" id="GO:0000049">
    <property type="term" value="F:tRNA binding"/>
    <property type="evidence" value="ECO:0007669"/>
    <property type="project" value="UniProtKB-UniRule"/>
</dbReference>
<dbReference type="GO" id="GO:0005524">
    <property type="term" value="F:ATP binding"/>
    <property type="evidence" value="ECO:0007669"/>
    <property type="project" value="UniProtKB-UniRule"/>
</dbReference>
<evidence type="ECO:0000256" key="15">
    <source>
        <dbReference type="HAMAP-Rule" id="MF_00283"/>
    </source>
</evidence>
<keyword evidence="9 15" id="KW-0067">ATP-binding</keyword>
<dbReference type="InterPro" id="IPR009061">
    <property type="entry name" value="DNA-bd_dom_put_sf"/>
</dbReference>
<comment type="catalytic activity">
    <reaction evidence="14 15">
        <text>tRNA(Phe) + L-phenylalanine + ATP = L-phenylalanyl-tRNA(Phe) + AMP + diphosphate + H(+)</text>
        <dbReference type="Rhea" id="RHEA:19413"/>
        <dbReference type="Rhea" id="RHEA-COMP:9668"/>
        <dbReference type="Rhea" id="RHEA-COMP:9699"/>
        <dbReference type="ChEBI" id="CHEBI:15378"/>
        <dbReference type="ChEBI" id="CHEBI:30616"/>
        <dbReference type="ChEBI" id="CHEBI:33019"/>
        <dbReference type="ChEBI" id="CHEBI:58095"/>
        <dbReference type="ChEBI" id="CHEBI:78442"/>
        <dbReference type="ChEBI" id="CHEBI:78531"/>
        <dbReference type="ChEBI" id="CHEBI:456215"/>
        <dbReference type="EC" id="6.1.1.20"/>
    </reaction>
</comment>
<keyword evidence="5 16" id="KW-0820">tRNA-binding</keyword>
<evidence type="ECO:0000256" key="13">
    <source>
        <dbReference type="ARBA" id="ARBA00023146"/>
    </source>
</evidence>
<dbReference type="SMART" id="SM00874">
    <property type="entry name" value="B5"/>
    <property type="match status" value="1"/>
</dbReference>
<feature type="binding site" evidence="15">
    <location>
        <position position="479"/>
    </location>
    <ligand>
        <name>Mg(2+)</name>
        <dbReference type="ChEBI" id="CHEBI:18420"/>
        <note>shared with alpha subunit</note>
    </ligand>
</feature>
<dbReference type="SUPFAM" id="SSF54991">
    <property type="entry name" value="Anticodon-binding domain of PheRS"/>
    <property type="match status" value="1"/>
</dbReference>
<reference evidence="20 21" key="1">
    <citation type="submission" date="2019-09" db="EMBL/GenBank/DDBJ databases">
        <title>Complete genome sequence of Arachidicoccus sp. B3-10 isolated from apple orchard soil.</title>
        <authorList>
            <person name="Kim H.S."/>
            <person name="Han K.-I."/>
            <person name="Suh M.K."/>
            <person name="Lee K.C."/>
            <person name="Eom M.K."/>
            <person name="Kim J.-S."/>
            <person name="Kang S.W."/>
            <person name="Sin Y."/>
            <person name="Lee J.-S."/>
        </authorList>
    </citation>
    <scope>NUCLEOTIDE SEQUENCE [LARGE SCALE GENOMIC DNA]</scope>
    <source>
        <strain evidence="20 21">B3-10</strain>
    </source>
</reference>
<dbReference type="AlphaFoldDB" id="A0A5P2G3H1"/>
<dbReference type="CDD" id="cd00769">
    <property type="entry name" value="PheRS_beta_core"/>
    <property type="match status" value="1"/>
</dbReference>
<evidence type="ECO:0000256" key="3">
    <source>
        <dbReference type="ARBA" id="ARBA00011209"/>
    </source>
</evidence>
<dbReference type="GO" id="GO:0004826">
    <property type="term" value="F:phenylalanine-tRNA ligase activity"/>
    <property type="evidence" value="ECO:0007669"/>
    <property type="project" value="UniProtKB-UniRule"/>
</dbReference>
<dbReference type="InterPro" id="IPR041616">
    <property type="entry name" value="PheRS_beta_core"/>
</dbReference>
<dbReference type="GO" id="GO:0000287">
    <property type="term" value="F:magnesium ion binding"/>
    <property type="evidence" value="ECO:0007669"/>
    <property type="project" value="UniProtKB-UniRule"/>
</dbReference>
<dbReference type="NCBIfam" id="TIGR00472">
    <property type="entry name" value="pheT_bact"/>
    <property type="match status" value="1"/>
</dbReference>
<comment type="subcellular location">
    <subcellularLocation>
        <location evidence="1 15">Cytoplasm</location>
    </subcellularLocation>
</comment>
<dbReference type="Gene3D" id="2.40.50.140">
    <property type="entry name" value="Nucleic acid-binding proteins"/>
    <property type="match status" value="1"/>
</dbReference>
<dbReference type="SUPFAM" id="SSF56037">
    <property type="entry name" value="PheT/TilS domain"/>
    <property type="match status" value="1"/>
</dbReference>
<comment type="similarity">
    <text evidence="2 15">Belongs to the phenylalanyl-tRNA synthetase beta subunit family. Type 1 subfamily.</text>
</comment>
<keyword evidence="10 15" id="KW-0460">Magnesium</keyword>
<dbReference type="InterPro" id="IPR005121">
    <property type="entry name" value="Fdx_antiC-bd"/>
</dbReference>
<dbReference type="Pfam" id="PF03483">
    <property type="entry name" value="B3_4"/>
    <property type="match status" value="1"/>
</dbReference>
<evidence type="ECO:0000259" key="17">
    <source>
        <dbReference type="PROSITE" id="PS50886"/>
    </source>
</evidence>
<dbReference type="PROSITE" id="PS51483">
    <property type="entry name" value="B5"/>
    <property type="match status" value="1"/>
</dbReference>
<evidence type="ECO:0000256" key="16">
    <source>
        <dbReference type="PROSITE-ProRule" id="PRU00209"/>
    </source>
</evidence>
<keyword evidence="21" id="KW-1185">Reference proteome</keyword>
<evidence type="ECO:0000259" key="18">
    <source>
        <dbReference type="PROSITE" id="PS51447"/>
    </source>
</evidence>
<dbReference type="InterPro" id="IPR033714">
    <property type="entry name" value="tRNA_bind_bactPheRS"/>
</dbReference>
<feature type="domain" description="B5" evidence="19">
    <location>
        <begin position="415"/>
        <end position="491"/>
    </location>
</feature>
<dbReference type="InterPro" id="IPR045060">
    <property type="entry name" value="Phe-tRNA-ligase_IIc_bsu"/>
</dbReference>
<dbReference type="Pfam" id="PF03147">
    <property type="entry name" value="FDX-ACB"/>
    <property type="match status" value="1"/>
</dbReference>
<dbReference type="FunFam" id="3.50.40.10:FF:000001">
    <property type="entry name" value="Phenylalanine--tRNA ligase beta subunit"/>
    <property type="match status" value="1"/>
</dbReference>
<dbReference type="InterPro" id="IPR004532">
    <property type="entry name" value="Phe-tRNA-ligase_IIc_bsu_bact"/>
</dbReference>
<feature type="domain" description="FDX-ACB" evidence="18">
    <location>
        <begin position="711"/>
        <end position="804"/>
    </location>
</feature>
<gene>
    <name evidence="15" type="primary">pheT</name>
    <name evidence="20" type="ORF">E0W69_017480</name>
</gene>
<dbReference type="OrthoDB" id="9805455at2"/>
<dbReference type="HAMAP" id="MF_00283">
    <property type="entry name" value="Phe_tRNA_synth_beta1"/>
    <property type="match status" value="1"/>
</dbReference>
<evidence type="ECO:0000256" key="12">
    <source>
        <dbReference type="ARBA" id="ARBA00022917"/>
    </source>
</evidence>
<organism evidence="20 21">
    <name type="scientific">Rhizosphaericola mali</name>
    <dbReference type="NCBI Taxonomy" id="2545455"/>
    <lineage>
        <taxon>Bacteria</taxon>
        <taxon>Pseudomonadati</taxon>
        <taxon>Bacteroidota</taxon>
        <taxon>Chitinophagia</taxon>
        <taxon>Chitinophagales</taxon>
        <taxon>Chitinophagaceae</taxon>
        <taxon>Rhizosphaericola</taxon>
    </lineage>
</organism>
<dbReference type="SUPFAM" id="SSF55681">
    <property type="entry name" value="Class II aaRS and biotin synthetases"/>
    <property type="match status" value="1"/>
</dbReference>
<dbReference type="InterPro" id="IPR005147">
    <property type="entry name" value="tRNA_synthase_B5-dom"/>
</dbReference>